<organism evidence="2 3">
    <name type="scientific">Bipolaris victoriae (strain FI3)</name>
    <name type="common">Victoria blight of oats agent</name>
    <name type="synonym">Cochliobolus victoriae</name>
    <dbReference type="NCBI Taxonomy" id="930091"/>
    <lineage>
        <taxon>Eukaryota</taxon>
        <taxon>Fungi</taxon>
        <taxon>Dikarya</taxon>
        <taxon>Ascomycota</taxon>
        <taxon>Pezizomycotina</taxon>
        <taxon>Dothideomycetes</taxon>
        <taxon>Pleosporomycetidae</taxon>
        <taxon>Pleosporales</taxon>
        <taxon>Pleosporineae</taxon>
        <taxon>Pleosporaceae</taxon>
        <taxon>Bipolaris</taxon>
    </lineage>
</organism>
<accession>W7EGD6</accession>
<sequence length="153" mass="16325">MMFTKTLIFAFIGTALAFPEGVLVSNGLTRAPKVITRDIPRSELAKRDFDPTIISTEDHPTNPLMVRQTCNPCSPDGCGACGSTGTSVPMEVLLQGKVYGRGTLPVTLDFQIPQLGDLSRFGAEEASLKLSPNFPIAHSGNLPICISTTSDTL</sequence>
<reference evidence="2 3" key="1">
    <citation type="journal article" date="2013" name="PLoS Genet.">
        <title>Comparative genome structure, secondary metabolite, and effector coding capacity across Cochliobolus pathogens.</title>
        <authorList>
            <person name="Condon B.J."/>
            <person name="Leng Y."/>
            <person name="Wu D."/>
            <person name="Bushley K.E."/>
            <person name="Ohm R.A."/>
            <person name="Otillar R."/>
            <person name="Martin J."/>
            <person name="Schackwitz W."/>
            <person name="Grimwood J."/>
            <person name="MohdZainudin N."/>
            <person name="Xue C."/>
            <person name="Wang R."/>
            <person name="Manning V.A."/>
            <person name="Dhillon B."/>
            <person name="Tu Z.J."/>
            <person name="Steffenson B.J."/>
            <person name="Salamov A."/>
            <person name="Sun H."/>
            <person name="Lowry S."/>
            <person name="LaButti K."/>
            <person name="Han J."/>
            <person name="Copeland A."/>
            <person name="Lindquist E."/>
            <person name="Barry K."/>
            <person name="Schmutz J."/>
            <person name="Baker S.E."/>
            <person name="Ciuffetti L.M."/>
            <person name="Grigoriev I.V."/>
            <person name="Zhong S."/>
            <person name="Turgeon B.G."/>
        </authorList>
    </citation>
    <scope>NUCLEOTIDE SEQUENCE [LARGE SCALE GENOMIC DNA]</scope>
    <source>
        <strain evidence="2 3">FI3</strain>
    </source>
</reference>
<dbReference type="AlphaFoldDB" id="W7EGD6"/>
<keyword evidence="3" id="KW-1185">Reference proteome</keyword>
<dbReference type="RefSeq" id="XP_014554293.1">
    <property type="nucleotide sequence ID" value="XM_014698807.1"/>
</dbReference>
<name>W7EGD6_BIPV3</name>
<evidence type="ECO:0000313" key="3">
    <source>
        <dbReference type="Proteomes" id="UP000054337"/>
    </source>
</evidence>
<feature type="chain" id="PRO_5004893917" evidence="1">
    <location>
        <begin position="18"/>
        <end position="153"/>
    </location>
</feature>
<evidence type="ECO:0000313" key="2">
    <source>
        <dbReference type="EMBL" id="EUN24765.1"/>
    </source>
</evidence>
<feature type="signal peptide" evidence="1">
    <location>
        <begin position="1"/>
        <end position="17"/>
    </location>
</feature>
<dbReference type="HOGENOM" id="CLU_1712947_0_0_1"/>
<gene>
    <name evidence="2" type="ORF">COCVIDRAFT_17947</name>
</gene>
<evidence type="ECO:0000256" key="1">
    <source>
        <dbReference type="SAM" id="SignalP"/>
    </source>
</evidence>
<dbReference type="GeneID" id="26252089"/>
<keyword evidence="1" id="KW-0732">Signal</keyword>
<dbReference type="Proteomes" id="UP000054337">
    <property type="component" value="Unassembled WGS sequence"/>
</dbReference>
<protein>
    <submittedName>
        <fullName evidence="2">Uncharacterized protein</fullName>
    </submittedName>
</protein>
<proteinExistence type="predicted"/>
<dbReference type="EMBL" id="KI968762">
    <property type="protein sequence ID" value="EUN24765.1"/>
    <property type="molecule type" value="Genomic_DNA"/>
</dbReference>